<evidence type="ECO:0000313" key="2">
    <source>
        <dbReference type="EMBL" id="MMS77784.1"/>
    </source>
</evidence>
<comment type="caution">
    <text evidence="2">The sequence shown here is derived from an EMBL/GenBank/DDBJ whole genome shotgun (WGS) entry which is preliminary data.</text>
</comment>
<organism evidence="2 3">
    <name type="scientific">Salmonella enterica</name>
    <name type="common">Salmonella choleraesuis</name>
    <dbReference type="NCBI Taxonomy" id="28901"/>
    <lineage>
        <taxon>Bacteria</taxon>
        <taxon>Pseudomonadati</taxon>
        <taxon>Pseudomonadota</taxon>
        <taxon>Gammaproteobacteria</taxon>
        <taxon>Enterobacterales</taxon>
        <taxon>Enterobacteriaceae</taxon>
        <taxon>Salmonella</taxon>
    </lineage>
</organism>
<proteinExistence type="predicted"/>
<dbReference type="AlphaFoldDB" id="A0A403T1T8"/>
<dbReference type="Proteomes" id="UP000839526">
    <property type="component" value="Unassembled WGS sequence"/>
</dbReference>
<accession>A0A403T1T8</accession>
<gene>
    <name evidence="2" type="ORF">D9O31_14780</name>
</gene>
<feature type="domain" description="HNH nuclease" evidence="1">
    <location>
        <begin position="116"/>
        <end position="160"/>
    </location>
</feature>
<dbReference type="EMBL" id="RWAH01000013">
    <property type="protein sequence ID" value="MMS77784.1"/>
    <property type="molecule type" value="Genomic_DNA"/>
</dbReference>
<protein>
    <submittedName>
        <fullName evidence="2">HNH endonuclease</fullName>
    </submittedName>
</protein>
<keyword evidence="2" id="KW-0378">Hydrolase</keyword>
<keyword evidence="2" id="KW-0540">Nuclease</keyword>
<dbReference type="GO" id="GO:0004519">
    <property type="term" value="F:endonuclease activity"/>
    <property type="evidence" value="ECO:0007669"/>
    <property type="project" value="UniProtKB-KW"/>
</dbReference>
<dbReference type="InterPro" id="IPR044925">
    <property type="entry name" value="His-Me_finger_sf"/>
</dbReference>
<reference evidence="2 3" key="1">
    <citation type="submission" date="2018-10" db="EMBL/GenBank/DDBJ databases">
        <authorList>
            <consortium name="PulseNet: The National Subtyping Network for Foodborne Disease Surveillance"/>
            <person name="Tarr C.L."/>
            <person name="Trees E."/>
            <person name="Katz L.S."/>
            <person name="Carleton-Romer H.A."/>
            <person name="Stroika S."/>
            <person name="Kucerova Z."/>
            <person name="Roache K.F."/>
            <person name="Sabol A.L."/>
            <person name="Besser J."/>
            <person name="Gerner-Smidt P."/>
        </authorList>
    </citation>
    <scope>NUCLEOTIDE SEQUENCE [LARGE SCALE GENOMIC DNA]</scope>
    <source>
        <strain evidence="2 3">PNUSAS052121</strain>
    </source>
</reference>
<evidence type="ECO:0000313" key="3">
    <source>
        <dbReference type="Proteomes" id="UP000839526"/>
    </source>
</evidence>
<dbReference type="Gene3D" id="3.90.75.20">
    <property type="match status" value="1"/>
</dbReference>
<dbReference type="Pfam" id="PF13392">
    <property type="entry name" value="HNH_3"/>
    <property type="match status" value="1"/>
</dbReference>
<evidence type="ECO:0000259" key="1">
    <source>
        <dbReference type="Pfam" id="PF13392"/>
    </source>
</evidence>
<keyword evidence="2" id="KW-0255">Endonuclease</keyword>
<name>A0A403T1T8_SALER</name>
<dbReference type="InterPro" id="IPR003615">
    <property type="entry name" value="HNH_nuc"/>
</dbReference>
<sequence>MARFIYTREMKAWMQDNYLLRLDRLVMAFNLHFGTTRSSESLNGLRKRLNLRTGRRGCFVPGSVPANKGTRGVRKASRGSFKKGHRPGNTACVGDEVLTEDGYIRVKVADPNHWQLKHRLVWEQYRGEIPENGVVRFIDDNRRNCDIGNLMLVTKADNAVMNRWYAGSSPEYRQAALAMAQIKMAITRRQREIK</sequence>
<dbReference type="SUPFAM" id="SSF54060">
    <property type="entry name" value="His-Me finger endonucleases"/>
    <property type="match status" value="1"/>
</dbReference>